<evidence type="ECO:0000313" key="1">
    <source>
        <dbReference type="EMBL" id="OAD23006.1"/>
    </source>
</evidence>
<sequence>MRQSDKDQLCKLFNEKHWKAPWDAQTLIVRVRQDTSKFSKHLQALLSADQLKSRYEVVAEAIHEVYEQGCTVRNKKAAQSRHLFAGLYRTEDVFSGTVEYFVYPKQPRKRQLKQIEVQHEDNFYPLIEERPGWYEPMEWLIGENELGKGAKYRVHASEILDDLILPQRDFWILISDPQNAESAAYASWGTPQLGETFILLCQRELLSQLELLQSEHLLKWNRQWQGDHWIELHECMVISPAWHGVFIENLALKDALQPSIHLSVSFSGGLRVPSLGAWLVDHAPQVTIFGFYPQAELKITRLAANSEIIFEKSQDTNIPIVVDFPTPGEYLVEATYAGESSERLIQIVDWDKLSITEPRHREMLSIGDEQICGSVIAHSGK</sequence>
<reference evidence="1 2" key="1">
    <citation type="submission" date="2016-05" db="EMBL/GenBank/DDBJ databases">
        <title>Single-cell genome of chain-forming Candidatus Thiomargarita nelsonii and comparison to other large sulfur-oxidizing bacteria.</title>
        <authorList>
            <person name="Winkel M."/>
            <person name="Salman V."/>
            <person name="Woyke T."/>
            <person name="Schulz-Vogt H."/>
            <person name="Richter M."/>
            <person name="Flood B."/>
            <person name="Bailey J."/>
            <person name="Amann R."/>
            <person name="Mussmann M."/>
        </authorList>
    </citation>
    <scope>NUCLEOTIDE SEQUENCE [LARGE SCALE GENOMIC DNA]</scope>
    <source>
        <strain evidence="1 2">THI036</strain>
    </source>
</reference>
<evidence type="ECO:0000313" key="2">
    <source>
        <dbReference type="Proteomes" id="UP000076962"/>
    </source>
</evidence>
<dbReference type="EMBL" id="LUTY01000609">
    <property type="protein sequence ID" value="OAD23006.1"/>
    <property type="molecule type" value="Genomic_DNA"/>
</dbReference>
<protein>
    <submittedName>
        <fullName evidence="1">Uncharacterized protein</fullName>
    </submittedName>
</protein>
<name>A0A176S516_9GAMM</name>
<organism evidence="1 2">
    <name type="scientific">Candidatus Thiomargarita nelsonii</name>
    <dbReference type="NCBI Taxonomy" id="1003181"/>
    <lineage>
        <taxon>Bacteria</taxon>
        <taxon>Pseudomonadati</taxon>
        <taxon>Pseudomonadota</taxon>
        <taxon>Gammaproteobacteria</taxon>
        <taxon>Thiotrichales</taxon>
        <taxon>Thiotrichaceae</taxon>
        <taxon>Thiomargarita</taxon>
    </lineage>
</organism>
<accession>A0A176S516</accession>
<gene>
    <name evidence="1" type="ORF">THIOM_001169</name>
</gene>
<proteinExistence type="predicted"/>
<dbReference type="AlphaFoldDB" id="A0A176S516"/>
<dbReference type="Proteomes" id="UP000076962">
    <property type="component" value="Unassembled WGS sequence"/>
</dbReference>
<keyword evidence="2" id="KW-1185">Reference proteome</keyword>
<comment type="caution">
    <text evidence="1">The sequence shown here is derived from an EMBL/GenBank/DDBJ whole genome shotgun (WGS) entry which is preliminary data.</text>
</comment>